<reference evidence="3 4" key="1">
    <citation type="journal article" date="2020" name="Syst. Appl. Microbiol.">
        <title>Alienimonas chondri sp. nov., a novel planctomycete isolated from the biofilm of the red alga Chondrus crispus.</title>
        <authorList>
            <person name="Vitorino I."/>
            <person name="Albuquerque L."/>
            <person name="Wiegand S."/>
            <person name="Kallscheuer N."/>
            <person name="da Costa M.S."/>
            <person name="Lobo-da-Cunha A."/>
            <person name="Jogler C."/>
            <person name="Lage O.M."/>
        </authorList>
    </citation>
    <scope>NUCLEOTIDE SEQUENCE [LARGE SCALE GENOMIC DNA]</scope>
    <source>
        <strain evidence="3 4">LzC2</strain>
    </source>
</reference>
<evidence type="ECO:0000313" key="4">
    <source>
        <dbReference type="Proteomes" id="UP000609651"/>
    </source>
</evidence>
<dbReference type="InterPro" id="IPR005583">
    <property type="entry name" value="YaaA"/>
</dbReference>
<dbReference type="EMBL" id="WTPX01000055">
    <property type="protein sequence ID" value="NNJ25929.1"/>
    <property type="molecule type" value="Genomic_DNA"/>
</dbReference>
<keyword evidence="4" id="KW-1185">Reference proteome</keyword>
<proteinExistence type="inferred from homology"/>
<dbReference type="PANTHER" id="PTHR30283:SF4">
    <property type="entry name" value="PEROXIDE STRESS RESISTANCE PROTEIN YAAA"/>
    <property type="match status" value="1"/>
</dbReference>
<comment type="caution">
    <text evidence="3">The sequence shown here is derived from an EMBL/GenBank/DDBJ whole genome shotgun (WGS) entry which is preliminary data.</text>
</comment>
<dbReference type="PANTHER" id="PTHR30283">
    <property type="entry name" value="PEROXIDE STRESS RESPONSE PROTEIN YAAA"/>
    <property type="match status" value="1"/>
</dbReference>
<dbReference type="Pfam" id="PF03883">
    <property type="entry name" value="H2O2_YaaD"/>
    <property type="match status" value="1"/>
</dbReference>
<evidence type="ECO:0000313" key="3">
    <source>
        <dbReference type="EMBL" id="NNJ25929.1"/>
    </source>
</evidence>
<evidence type="ECO:0000256" key="1">
    <source>
        <dbReference type="HAMAP-Rule" id="MF_00652"/>
    </source>
</evidence>
<sequence>MFREATGDDDEAGQNVGVLLTLSPSKTLAPVPENGVCEPPLPGKIAPTEPRLLDDSERLVKRLRRFSKANLAELMGVSESLAELNHARFRDWSRPFTDENSLPAVRAFRGDVYDGLAADDWTADDLAFAQPRVRILSGLYGALRPLDRIQPYRLEMGTRFPKATKANPGTLYEFWGDRLESLLKEDLAALDDEPIVLDLASREYAKAAPLPGVHVVTPAFKEEKADGPPRIVALFAKRARGAMARWVVKERATTLDRLLEFDALDYRYRPDLSKPTAPVFTRRSDGVRRRPGT</sequence>
<evidence type="ECO:0000256" key="2">
    <source>
        <dbReference type="SAM" id="MobiDB-lite"/>
    </source>
</evidence>
<accession>A0ABX1VCT5</accession>
<dbReference type="Proteomes" id="UP000609651">
    <property type="component" value="Unassembled WGS sequence"/>
</dbReference>
<gene>
    <name evidence="3" type="ORF">LzC2_20060</name>
</gene>
<comment type="similarity">
    <text evidence="1">Belongs to the UPF0246 family.</text>
</comment>
<name>A0ABX1VCT5_9PLAN</name>
<organism evidence="3 4">
    <name type="scientific">Alienimonas chondri</name>
    <dbReference type="NCBI Taxonomy" id="2681879"/>
    <lineage>
        <taxon>Bacteria</taxon>
        <taxon>Pseudomonadati</taxon>
        <taxon>Planctomycetota</taxon>
        <taxon>Planctomycetia</taxon>
        <taxon>Planctomycetales</taxon>
        <taxon>Planctomycetaceae</taxon>
        <taxon>Alienimonas</taxon>
    </lineage>
</organism>
<dbReference type="HAMAP" id="MF_00652">
    <property type="entry name" value="UPF0246"/>
    <property type="match status" value="1"/>
</dbReference>
<feature type="region of interest" description="Disordered" evidence="2">
    <location>
        <begin position="30"/>
        <end position="49"/>
    </location>
</feature>
<protein>
    <recommendedName>
        <fullName evidence="1">UPF0246 protein LzC2_20060</fullName>
    </recommendedName>
</protein>